<protein>
    <recommendedName>
        <fullName evidence="5">Glutathione S-transferase 1</fullName>
        <ecNumber evidence="1">2.5.1.18</ecNumber>
    </recommendedName>
</protein>
<dbReference type="InterPro" id="IPR010987">
    <property type="entry name" value="Glutathione-S-Trfase_C-like"/>
</dbReference>
<evidence type="ECO:0000259" key="6">
    <source>
        <dbReference type="PROSITE" id="PS50404"/>
    </source>
</evidence>
<dbReference type="InterPro" id="IPR036282">
    <property type="entry name" value="Glutathione-S-Trfase_C_sf"/>
</dbReference>
<accession>A0ABD6EPS2</accession>
<dbReference type="SFLD" id="SFLDG00363">
    <property type="entry name" value="AMPS_(cytGST):_Alpha-__Mu-__Pi"/>
    <property type="match status" value="1"/>
</dbReference>
<dbReference type="InterPro" id="IPR004045">
    <property type="entry name" value="Glutathione_S-Trfase_N"/>
</dbReference>
<dbReference type="FunFam" id="3.40.30.10:FF:000035">
    <property type="entry name" value="hematopoietic prostaglandin D synthase"/>
    <property type="match status" value="1"/>
</dbReference>
<dbReference type="Gene3D" id="3.40.30.10">
    <property type="entry name" value="Glutaredoxin"/>
    <property type="match status" value="1"/>
</dbReference>
<feature type="non-terminal residue" evidence="8">
    <location>
        <position position="183"/>
    </location>
</feature>
<feature type="domain" description="GST C-terminal" evidence="7">
    <location>
        <begin position="82"/>
        <end position="183"/>
    </location>
</feature>
<dbReference type="Gene3D" id="1.20.1050.10">
    <property type="match status" value="1"/>
</dbReference>
<evidence type="ECO:0000256" key="5">
    <source>
        <dbReference type="ARBA" id="ARBA00072946"/>
    </source>
</evidence>
<evidence type="ECO:0000313" key="9">
    <source>
        <dbReference type="Proteomes" id="UP001608902"/>
    </source>
</evidence>
<dbReference type="Proteomes" id="UP001608902">
    <property type="component" value="Unassembled WGS sequence"/>
</dbReference>
<dbReference type="InterPro" id="IPR036249">
    <property type="entry name" value="Thioredoxin-like_sf"/>
</dbReference>
<keyword evidence="2" id="KW-0808">Transferase</keyword>
<dbReference type="Pfam" id="PF02798">
    <property type="entry name" value="GST_N"/>
    <property type="match status" value="1"/>
</dbReference>
<keyword evidence="9" id="KW-1185">Reference proteome</keyword>
<dbReference type="PROSITE" id="PS50404">
    <property type="entry name" value="GST_NTER"/>
    <property type="match status" value="1"/>
</dbReference>
<dbReference type="InterPro" id="IPR040079">
    <property type="entry name" value="Glutathione_S-Trfase"/>
</dbReference>
<sequence>MPHYKLQYFPLRGRAESIRLLLTYLGQEFIDEKISFEEWPKVKPTTPFGFLPVLTVDGEYQIAQTLAILRYLARKHGLEGSTDEENAYIDMYADQIQDAVVAILPYFISKVRGIGCPKTTWKEYVSSNIRNVTGPIFEKVLKESSSGFLVGSKVSWVDIYAAEFFHRLINAEEEEGLFDTFPE</sequence>
<dbReference type="InterPro" id="IPR004046">
    <property type="entry name" value="GST_C"/>
</dbReference>
<reference evidence="8 9" key="1">
    <citation type="submission" date="2024-08" db="EMBL/GenBank/DDBJ databases">
        <title>Gnathostoma spinigerum genome.</title>
        <authorList>
            <person name="Gonzalez-Bertolin B."/>
            <person name="Monzon S."/>
            <person name="Zaballos A."/>
            <person name="Jimenez P."/>
            <person name="Dekumyoy P."/>
            <person name="Varona S."/>
            <person name="Cuesta I."/>
            <person name="Sumanam S."/>
            <person name="Adisakwattana P."/>
            <person name="Gasser R.B."/>
            <person name="Hernandez-Gonzalez A."/>
            <person name="Young N.D."/>
            <person name="Perteguer M.J."/>
        </authorList>
    </citation>
    <scope>NUCLEOTIDE SEQUENCE [LARGE SCALE GENOMIC DNA]</scope>
    <source>
        <strain evidence="8">AL3</strain>
        <tissue evidence="8">Liver</tissue>
    </source>
</reference>
<evidence type="ECO:0000256" key="1">
    <source>
        <dbReference type="ARBA" id="ARBA00012452"/>
    </source>
</evidence>
<proteinExistence type="inferred from homology"/>
<dbReference type="Pfam" id="PF14497">
    <property type="entry name" value="GST_C_3"/>
    <property type="match status" value="1"/>
</dbReference>
<dbReference type="PROSITE" id="PS50405">
    <property type="entry name" value="GST_CTER"/>
    <property type="match status" value="1"/>
</dbReference>
<dbReference type="CDD" id="cd03192">
    <property type="entry name" value="GST_C_Sigma_like"/>
    <property type="match status" value="1"/>
</dbReference>
<dbReference type="PANTHER" id="PTHR11571:SF224">
    <property type="entry name" value="HEMATOPOIETIC PROSTAGLANDIN D SYNTHASE"/>
    <property type="match status" value="1"/>
</dbReference>
<dbReference type="AlphaFoldDB" id="A0ABD6EPS2"/>
<comment type="caution">
    <text evidence="8">The sequence shown here is derived from an EMBL/GenBank/DDBJ whole genome shotgun (WGS) entry which is preliminary data.</text>
</comment>
<dbReference type="GO" id="GO:0004364">
    <property type="term" value="F:glutathione transferase activity"/>
    <property type="evidence" value="ECO:0007669"/>
    <property type="project" value="UniProtKB-EC"/>
</dbReference>
<dbReference type="SUPFAM" id="SSF47616">
    <property type="entry name" value="GST C-terminal domain-like"/>
    <property type="match status" value="1"/>
</dbReference>
<comment type="catalytic activity">
    <reaction evidence="4">
        <text>RX + glutathione = an S-substituted glutathione + a halide anion + H(+)</text>
        <dbReference type="Rhea" id="RHEA:16437"/>
        <dbReference type="ChEBI" id="CHEBI:15378"/>
        <dbReference type="ChEBI" id="CHEBI:16042"/>
        <dbReference type="ChEBI" id="CHEBI:17792"/>
        <dbReference type="ChEBI" id="CHEBI:57925"/>
        <dbReference type="ChEBI" id="CHEBI:90779"/>
        <dbReference type="EC" id="2.5.1.18"/>
    </reaction>
</comment>
<dbReference type="CDD" id="cd03039">
    <property type="entry name" value="GST_N_Sigma_like"/>
    <property type="match status" value="1"/>
</dbReference>
<dbReference type="InterPro" id="IPR050213">
    <property type="entry name" value="GST_superfamily"/>
</dbReference>
<evidence type="ECO:0000259" key="7">
    <source>
        <dbReference type="PROSITE" id="PS50405"/>
    </source>
</evidence>
<evidence type="ECO:0000256" key="4">
    <source>
        <dbReference type="ARBA" id="ARBA00047960"/>
    </source>
</evidence>
<dbReference type="GO" id="GO:0004602">
    <property type="term" value="F:glutathione peroxidase activity"/>
    <property type="evidence" value="ECO:0007669"/>
    <property type="project" value="UniProtKB-ARBA"/>
</dbReference>
<evidence type="ECO:0000256" key="2">
    <source>
        <dbReference type="ARBA" id="ARBA00022679"/>
    </source>
</evidence>
<dbReference type="PANTHER" id="PTHR11571">
    <property type="entry name" value="GLUTATHIONE S-TRANSFERASE"/>
    <property type="match status" value="1"/>
</dbReference>
<evidence type="ECO:0000256" key="3">
    <source>
        <dbReference type="ARBA" id="ARBA00038317"/>
    </source>
</evidence>
<dbReference type="SFLD" id="SFLDS00019">
    <property type="entry name" value="Glutathione_Transferase_(cytos"/>
    <property type="match status" value="1"/>
</dbReference>
<dbReference type="EMBL" id="JBGFUD010003025">
    <property type="protein sequence ID" value="MFH4978255.1"/>
    <property type="molecule type" value="Genomic_DNA"/>
</dbReference>
<name>A0ABD6EPS2_9BILA</name>
<dbReference type="SFLD" id="SFLDG01205">
    <property type="entry name" value="AMPS.1"/>
    <property type="match status" value="1"/>
</dbReference>
<dbReference type="EC" id="2.5.1.18" evidence="1"/>
<organism evidence="8 9">
    <name type="scientific">Gnathostoma spinigerum</name>
    <dbReference type="NCBI Taxonomy" id="75299"/>
    <lineage>
        <taxon>Eukaryota</taxon>
        <taxon>Metazoa</taxon>
        <taxon>Ecdysozoa</taxon>
        <taxon>Nematoda</taxon>
        <taxon>Chromadorea</taxon>
        <taxon>Rhabditida</taxon>
        <taxon>Spirurina</taxon>
        <taxon>Gnathostomatomorpha</taxon>
        <taxon>Gnathostomatoidea</taxon>
        <taxon>Gnathostomatidae</taxon>
        <taxon>Gnathostoma</taxon>
    </lineage>
</organism>
<comment type="similarity">
    <text evidence="3">Belongs to the GST superfamily. Sigma family.</text>
</comment>
<feature type="domain" description="GST N-terminal" evidence="6">
    <location>
        <begin position="2"/>
        <end position="80"/>
    </location>
</feature>
<gene>
    <name evidence="8" type="ORF">AB6A40_004964</name>
</gene>
<evidence type="ECO:0000313" key="8">
    <source>
        <dbReference type="EMBL" id="MFH4978255.1"/>
    </source>
</evidence>
<dbReference type="SUPFAM" id="SSF52833">
    <property type="entry name" value="Thioredoxin-like"/>
    <property type="match status" value="1"/>
</dbReference>